<dbReference type="Proteomes" id="UP000637002">
    <property type="component" value="Unassembled WGS sequence"/>
</dbReference>
<evidence type="ECO:0000256" key="7">
    <source>
        <dbReference type="RuleBase" id="RU363032"/>
    </source>
</evidence>
<name>A0A916X6W4_9HYPH</name>
<dbReference type="Gene3D" id="1.10.3720.10">
    <property type="entry name" value="MetI-like"/>
    <property type="match status" value="1"/>
</dbReference>
<comment type="subcellular location">
    <subcellularLocation>
        <location evidence="1 7">Cell membrane</location>
        <topology evidence="1 7">Multi-pass membrane protein</topology>
    </subcellularLocation>
</comment>
<evidence type="ECO:0000313" key="9">
    <source>
        <dbReference type="EMBL" id="GGC48409.1"/>
    </source>
</evidence>
<comment type="similarity">
    <text evidence="7">Belongs to the binding-protein-dependent transport system permease family.</text>
</comment>
<feature type="transmembrane region" description="Helical" evidence="7">
    <location>
        <begin position="12"/>
        <end position="39"/>
    </location>
</feature>
<gene>
    <name evidence="9" type="primary">appB</name>
    <name evidence="9" type="ORF">GCM10010994_04510</name>
</gene>
<dbReference type="Pfam" id="PF00528">
    <property type="entry name" value="BPD_transp_1"/>
    <property type="match status" value="1"/>
</dbReference>
<evidence type="ECO:0000256" key="5">
    <source>
        <dbReference type="ARBA" id="ARBA00022989"/>
    </source>
</evidence>
<feature type="transmembrane region" description="Helical" evidence="7">
    <location>
        <begin position="230"/>
        <end position="252"/>
    </location>
</feature>
<evidence type="ECO:0000256" key="3">
    <source>
        <dbReference type="ARBA" id="ARBA00022475"/>
    </source>
</evidence>
<reference evidence="9" key="2">
    <citation type="submission" date="2020-09" db="EMBL/GenBank/DDBJ databases">
        <authorList>
            <person name="Sun Q."/>
            <person name="Zhou Y."/>
        </authorList>
    </citation>
    <scope>NUCLEOTIDE SEQUENCE</scope>
    <source>
        <strain evidence="9">CGMCC 1.12919</strain>
    </source>
</reference>
<dbReference type="RefSeq" id="WP_188607476.1">
    <property type="nucleotide sequence ID" value="NZ_BMGG01000001.1"/>
</dbReference>
<protein>
    <submittedName>
        <fullName evidence="9">Glutathione ABC transporter permease</fullName>
    </submittedName>
</protein>
<feature type="transmembrane region" description="Helical" evidence="7">
    <location>
        <begin position="100"/>
        <end position="121"/>
    </location>
</feature>
<keyword evidence="10" id="KW-1185">Reference proteome</keyword>
<dbReference type="GO" id="GO:0071916">
    <property type="term" value="F:dipeptide transmembrane transporter activity"/>
    <property type="evidence" value="ECO:0007669"/>
    <property type="project" value="TreeGrafter"/>
</dbReference>
<evidence type="ECO:0000313" key="10">
    <source>
        <dbReference type="Proteomes" id="UP000637002"/>
    </source>
</evidence>
<dbReference type="PANTHER" id="PTHR43163">
    <property type="entry name" value="DIPEPTIDE TRANSPORT SYSTEM PERMEASE PROTEIN DPPB-RELATED"/>
    <property type="match status" value="1"/>
</dbReference>
<evidence type="ECO:0000256" key="6">
    <source>
        <dbReference type="ARBA" id="ARBA00023136"/>
    </source>
</evidence>
<keyword evidence="5 7" id="KW-1133">Transmembrane helix</keyword>
<dbReference type="Pfam" id="PF19300">
    <property type="entry name" value="BPD_transp_1_N"/>
    <property type="match status" value="1"/>
</dbReference>
<keyword evidence="2 7" id="KW-0813">Transport</keyword>
<evidence type="ECO:0000256" key="1">
    <source>
        <dbReference type="ARBA" id="ARBA00004651"/>
    </source>
</evidence>
<sequence length="305" mass="33258">MTSYLTSRVLQAIITIIGISIVVFALSRLSGDAAALLIPPDASERDRLALREQLGLDKPIIVQYALFLKGALSFDFGNSFRFGKPALDVYMERFPATLQLAFVASLISAGVGVLIGVYSAVKSGGLTDRAANLVALMGQAIPSFAISILMIVILAVEFRLLPTSGMGDWTSFIMPAIALSWYSLASLTRMTRSSMHDVLDTEYVRLARLKGLPERTVIWKHAFRNAMLPILTLFSLQLVFFISGSVIVESIFAWPGVGQLSIQAIQARDYPLVQAIVFLSSVLLVALNLGVDVLYGFIDPRIRLS</sequence>
<comment type="caution">
    <text evidence="9">The sequence shown here is derived from an EMBL/GenBank/DDBJ whole genome shotgun (WGS) entry which is preliminary data.</text>
</comment>
<dbReference type="EMBL" id="BMGG01000001">
    <property type="protein sequence ID" value="GGC48409.1"/>
    <property type="molecule type" value="Genomic_DNA"/>
</dbReference>
<keyword evidence="3" id="KW-1003">Cell membrane</keyword>
<evidence type="ECO:0000256" key="4">
    <source>
        <dbReference type="ARBA" id="ARBA00022692"/>
    </source>
</evidence>
<evidence type="ECO:0000256" key="2">
    <source>
        <dbReference type="ARBA" id="ARBA00022448"/>
    </source>
</evidence>
<keyword evidence="6 7" id="KW-0472">Membrane</keyword>
<dbReference type="InterPro" id="IPR035906">
    <property type="entry name" value="MetI-like_sf"/>
</dbReference>
<dbReference type="CDD" id="cd06261">
    <property type="entry name" value="TM_PBP2"/>
    <property type="match status" value="1"/>
</dbReference>
<keyword evidence="4 7" id="KW-0812">Transmembrane</keyword>
<feature type="transmembrane region" description="Helical" evidence="7">
    <location>
        <begin position="272"/>
        <end position="298"/>
    </location>
</feature>
<dbReference type="InterPro" id="IPR000515">
    <property type="entry name" value="MetI-like"/>
</dbReference>
<feature type="transmembrane region" description="Helical" evidence="7">
    <location>
        <begin position="168"/>
        <end position="185"/>
    </location>
</feature>
<dbReference type="InterPro" id="IPR045621">
    <property type="entry name" value="BPD_transp_1_N"/>
</dbReference>
<dbReference type="SUPFAM" id="SSF161098">
    <property type="entry name" value="MetI-like"/>
    <property type="match status" value="1"/>
</dbReference>
<dbReference type="GO" id="GO:0005886">
    <property type="term" value="C:plasma membrane"/>
    <property type="evidence" value="ECO:0007669"/>
    <property type="project" value="UniProtKB-SubCell"/>
</dbReference>
<feature type="transmembrane region" description="Helical" evidence="7">
    <location>
        <begin position="133"/>
        <end position="156"/>
    </location>
</feature>
<dbReference type="AlphaFoldDB" id="A0A916X6W4"/>
<accession>A0A916X6W4</accession>
<proteinExistence type="inferred from homology"/>
<dbReference type="PROSITE" id="PS50928">
    <property type="entry name" value="ABC_TM1"/>
    <property type="match status" value="1"/>
</dbReference>
<reference evidence="9" key="1">
    <citation type="journal article" date="2014" name="Int. J. Syst. Evol. Microbiol.">
        <title>Complete genome sequence of Corynebacterium casei LMG S-19264T (=DSM 44701T), isolated from a smear-ripened cheese.</title>
        <authorList>
            <consortium name="US DOE Joint Genome Institute (JGI-PGF)"/>
            <person name="Walter F."/>
            <person name="Albersmeier A."/>
            <person name="Kalinowski J."/>
            <person name="Ruckert C."/>
        </authorList>
    </citation>
    <scope>NUCLEOTIDE SEQUENCE</scope>
    <source>
        <strain evidence="9">CGMCC 1.12919</strain>
    </source>
</reference>
<evidence type="ECO:0000259" key="8">
    <source>
        <dbReference type="PROSITE" id="PS50928"/>
    </source>
</evidence>
<dbReference type="PANTHER" id="PTHR43163:SF6">
    <property type="entry name" value="DIPEPTIDE TRANSPORT SYSTEM PERMEASE PROTEIN DPPB-RELATED"/>
    <property type="match status" value="1"/>
</dbReference>
<organism evidence="9 10">
    <name type="scientific">Chelatococcus reniformis</name>
    <dbReference type="NCBI Taxonomy" id="1494448"/>
    <lineage>
        <taxon>Bacteria</taxon>
        <taxon>Pseudomonadati</taxon>
        <taxon>Pseudomonadota</taxon>
        <taxon>Alphaproteobacteria</taxon>
        <taxon>Hyphomicrobiales</taxon>
        <taxon>Chelatococcaceae</taxon>
        <taxon>Chelatococcus</taxon>
    </lineage>
</organism>
<feature type="domain" description="ABC transmembrane type-1" evidence="8">
    <location>
        <begin position="94"/>
        <end position="295"/>
    </location>
</feature>